<dbReference type="RefSeq" id="WP_160886833.1">
    <property type="nucleotide sequence ID" value="NZ_WURB01000019.1"/>
</dbReference>
<comment type="caution">
    <text evidence="2">The sequence shown here is derived from an EMBL/GenBank/DDBJ whole genome shotgun (WGS) entry which is preliminary data.</text>
</comment>
<keyword evidence="3" id="KW-1185">Reference proteome</keyword>
<evidence type="ECO:0000259" key="1">
    <source>
        <dbReference type="Pfam" id="PF07978"/>
    </source>
</evidence>
<dbReference type="AlphaFoldDB" id="A0A7X3MV63"/>
<dbReference type="Gene3D" id="3.30.70.100">
    <property type="match status" value="1"/>
</dbReference>
<evidence type="ECO:0000313" key="3">
    <source>
        <dbReference type="Proteomes" id="UP000436483"/>
    </source>
</evidence>
<dbReference type="Pfam" id="PF07978">
    <property type="entry name" value="NIPSNAP"/>
    <property type="match status" value="1"/>
</dbReference>
<evidence type="ECO:0000313" key="2">
    <source>
        <dbReference type="EMBL" id="MXQ13648.1"/>
    </source>
</evidence>
<gene>
    <name evidence="2" type="ORF">GR328_19750</name>
</gene>
<sequence>MTVLTDCAGTDDGNWREASDTRTSVVELRRYRLHPGKRETLIDLFDREFVETQEAVGMRVIGQFRDLDAPDDFVWLRGFADMPSRAAALQTFYTGPVWVAHRDVANGTMINSDNVLLLRPVAAQTGFAAPTEKRPQPGAAHGQPGLIVATICYLAPQTDEAFAKFFEESLQPLLQQASATVLAAFVTERSPNTFPRLPVREGETVFAWFSSFSSLPAYENHLVALAQSDEWTRKARPEMEQRIWRPNEVSRLMPTGRSLLHG</sequence>
<dbReference type="OrthoDB" id="9809695at2"/>
<reference evidence="2 3" key="2">
    <citation type="submission" date="2020-01" db="EMBL/GenBank/DDBJ databases">
        <title>Microvirga sp. nov., an arsenate reduction bacterium isolated from Tibet hotspring sediments.</title>
        <authorList>
            <person name="Xian W.-D."/>
            <person name="Li W.-J."/>
        </authorList>
    </citation>
    <scope>NUCLEOTIDE SEQUENCE [LARGE SCALE GENOMIC DNA]</scope>
    <source>
        <strain evidence="2 3">KCTC 23863</strain>
    </source>
</reference>
<feature type="domain" description="NIPSNAP" evidence="1">
    <location>
        <begin position="26"/>
        <end position="122"/>
    </location>
</feature>
<reference evidence="2 3" key="1">
    <citation type="submission" date="2019-12" db="EMBL/GenBank/DDBJ databases">
        <authorList>
            <person name="Yuan C.-G."/>
        </authorList>
    </citation>
    <scope>NUCLEOTIDE SEQUENCE [LARGE SCALE GENOMIC DNA]</scope>
    <source>
        <strain evidence="2 3">KCTC 23863</strain>
    </source>
</reference>
<organism evidence="2 3">
    <name type="scientific">Microvirga makkahensis</name>
    <dbReference type="NCBI Taxonomy" id="1128670"/>
    <lineage>
        <taxon>Bacteria</taxon>
        <taxon>Pseudomonadati</taxon>
        <taxon>Pseudomonadota</taxon>
        <taxon>Alphaproteobacteria</taxon>
        <taxon>Hyphomicrobiales</taxon>
        <taxon>Methylobacteriaceae</taxon>
        <taxon>Microvirga</taxon>
    </lineage>
</organism>
<dbReference type="SUPFAM" id="SSF54909">
    <property type="entry name" value="Dimeric alpha+beta barrel"/>
    <property type="match status" value="1"/>
</dbReference>
<dbReference type="InterPro" id="IPR011008">
    <property type="entry name" value="Dimeric_a/b-barrel"/>
</dbReference>
<dbReference type="InterPro" id="IPR012577">
    <property type="entry name" value="NIPSNAP"/>
</dbReference>
<proteinExistence type="predicted"/>
<protein>
    <submittedName>
        <fullName evidence="2">NIPSNAP family containing protein</fullName>
    </submittedName>
</protein>
<accession>A0A7X3MV63</accession>
<name>A0A7X3MV63_9HYPH</name>
<dbReference type="EMBL" id="WURB01000019">
    <property type="protein sequence ID" value="MXQ13648.1"/>
    <property type="molecule type" value="Genomic_DNA"/>
</dbReference>
<dbReference type="Proteomes" id="UP000436483">
    <property type="component" value="Unassembled WGS sequence"/>
</dbReference>